<accession>A0A4W3GIB3</accession>
<evidence type="ECO:0000313" key="2">
    <source>
        <dbReference type="Ensembl" id="ENSCMIP00000003313.1"/>
    </source>
</evidence>
<reference evidence="3" key="3">
    <citation type="journal article" date="2014" name="Nature">
        <title>Elephant shark genome provides unique insights into gnathostome evolution.</title>
        <authorList>
            <consortium name="International Elephant Shark Genome Sequencing Consortium"/>
            <person name="Venkatesh B."/>
            <person name="Lee A.P."/>
            <person name="Ravi V."/>
            <person name="Maurya A.K."/>
            <person name="Lian M.M."/>
            <person name="Swann J.B."/>
            <person name="Ohta Y."/>
            <person name="Flajnik M.F."/>
            <person name="Sutoh Y."/>
            <person name="Kasahara M."/>
            <person name="Hoon S."/>
            <person name="Gangu V."/>
            <person name="Roy S.W."/>
            <person name="Irimia M."/>
            <person name="Korzh V."/>
            <person name="Kondrychyn I."/>
            <person name="Lim Z.W."/>
            <person name="Tay B.H."/>
            <person name="Tohari S."/>
            <person name="Kong K.W."/>
            <person name="Ho S."/>
            <person name="Lorente-Galdos B."/>
            <person name="Quilez J."/>
            <person name="Marques-Bonet T."/>
            <person name="Raney B.J."/>
            <person name="Ingham P.W."/>
            <person name="Tay A."/>
            <person name="Hillier L.W."/>
            <person name="Minx P."/>
            <person name="Boehm T."/>
            <person name="Wilson R.K."/>
            <person name="Brenner S."/>
            <person name="Warren W.C."/>
        </authorList>
    </citation>
    <scope>NUCLEOTIDE SEQUENCE [LARGE SCALE GENOMIC DNA]</scope>
</reference>
<feature type="compositionally biased region" description="Low complexity" evidence="1">
    <location>
        <begin position="1"/>
        <end position="19"/>
    </location>
</feature>
<dbReference type="Proteomes" id="UP000314986">
    <property type="component" value="Unassembled WGS sequence"/>
</dbReference>
<dbReference type="Ensembl" id="ENSCMIT00000003436.1">
    <property type="protein sequence ID" value="ENSCMIP00000003313.1"/>
    <property type="gene ID" value="ENSCMIG00000001969.1"/>
</dbReference>
<reference evidence="2" key="5">
    <citation type="submission" date="2025-09" db="UniProtKB">
        <authorList>
            <consortium name="Ensembl"/>
        </authorList>
    </citation>
    <scope>IDENTIFICATION</scope>
</reference>
<name>A0A4W3GIB3_CALMI</name>
<keyword evidence="3" id="KW-1185">Reference proteome</keyword>
<evidence type="ECO:0000313" key="3">
    <source>
        <dbReference type="Proteomes" id="UP000314986"/>
    </source>
</evidence>
<protein>
    <submittedName>
        <fullName evidence="2">Uncharacterized protein</fullName>
    </submittedName>
</protein>
<organism evidence="2 3">
    <name type="scientific">Callorhinchus milii</name>
    <name type="common">Ghost shark</name>
    <dbReference type="NCBI Taxonomy" id="7868"/>
    <lineage>
        <taxon>Eukaryota</taxon>
        <taxon>Metazoa</taxon>
        <taxon>Chordata</taxon>
        <taxon>Craniata</taxon>
        <taxon>Vertebrata</taxon>
        <taxon>Chondrichthyes</taxon>
        <taxon>Holocephali</taxon>
        <taxon>Chimaeriformes</taxon>
        <taxon>Callorhinchidae</taxon>
        <taxon>Callorhinchus</taxon>
    </lineage>
</organism>
<feature type="region of interest" description="Disordered" evidence="1">
    <location>
        <begin position="1"/>
        <end position="62"/>
    </location>
</feature>
<feature type="compositionally biased region" description="Basic and acidic residues" evidence="1">
    <location>
        <begin position="111"/>
        <end position="125"/>
    </location>
</feature>
<proteinExistence type="predicted"/>
<sequence>MTGSSPVSLSPACCSPASSEGLSPSHCDGAGHERGDSPGRLCSPGPRPFSLQPGADHKLSNQGLAWDRTHAEIAEQAKQVRAGRGAGRRFDGSNAGQGLLRSLHSTACPVKRFETSRRRDRAPGH</sequence>
<reference evidence="2" key="4">
    <citation type="submission" date="2025-08" db="UniProtKB">
        <authorList>
            <consortium name="Ensembl"/>
        </authorList>
    </citation>
    <scope>IDENTIFICATION</scope>
</reference>
<feature type="region of interest" description="Disordered" evidence="1">
    <location>
        <begin position="78"/>
        <end position="125"/>
    </location>
</feature>
<evidence type="ECO:0000256" key="1">
    <source>
        <dbReference type="SAM" id="MobiDB-lite"/>
    </source>
</evidence>
<dbReference type="AlphaFoldDB" id="A0A4W3GIB3"/>
<reference evidence="3" key="2">
    <citation type="journal article" date="2007" name="PLoS Biol.">
        <title>Survey sequencing and comparative analysis of the elephant shark (Callorhinchus milii) genome.</title>
        <authorList>
            <person name="Venkatesh B."/>
            <person name="Kirkness E.F."/>
            <person name="Loh Y.H."/>
            <person name="Halpern A.L."/>
            <person name="Lee A.P."/>
            <person name="Johnson J."/>
            <person name="Dandona N."/>
            <person name="Viswanathan L.D."/>
            <person name="Tay A."/>
            <person name="Venter J.C."/>
            <person name="Strausberg R.L."/>
            <person name="Brenner S."/>
        </authorList>
    </citation>
    <scope>NUCLEOTIDE SEQUENCE [LARGE SCALE GENOMIC DNA]</scope>
</reference>
<reference evidence="3" key="1">
    <citation type="journal article" date="2006" name="Science">
        <title>Ancient noncoding elements conserved in the human genome.</title>
        <authorList>
            <person name="Venkatesh B."/>
            <person name="Kirkness E.F."/>
            <person name="Loh Y.H."/>
            <person name="Halpern A.L."/>
            <person name="Lee A.P."/>
            <person name="Johnson J."/>
            <person name="Dandona N."/>
            <person name="Viswanathan L.D."/>
            <person name="Tay A."/>
            <person name="Venter J.C."/>
            <person name="Strausberg R.L."/>
            <person name="Brenner S."/>
        </authorList>
    </citation>
    <scope>NUCLEOTIDE SEQUENCE [LARGE SCALE GENOMIC DNA]</scope>
</reference>
<dbReference type="InParanoid" id="A0A4W3GIB3"/>